<dbReference type="Pfam" id="PF08007">
    <property type="entry name" value="JmjC_2"/>
    <property type="match status" value="1"/>
</dbReference>
<evidence type="ECO:0000313" key="6">
    <source>
        <dbReference type="Proteomes" id="UP000653411"/>
    </source>
</evidence>
<dbReference type="PANTHER" id="PTHR13096">
    <property type="entry name" value="MINA53 MYC INDUCED NUCLEAR ANTIGEN"/>
    <property type="match status" value="1"/>
</dbReference>
<protein>
    <recommendedName>
        <fullName evidence="4">JmjC domain-containing protein</fullName>
    </recommendedName>
</protein>
<dbReference type="PROSITE" id="PS51184">
    <property type="entry name" value="JMJC"/>
    <property type="match status" value="1"/>
</dbReference>
<evidence type="ECO:0000313" key="5">
    <source>
        <dbReference type="EMBL" id="GGM88904.1"/>
    </source>
</evidence>
<evidence type="ECO:0000259" key="4">
    <source>
        <dbReference type="PROSITE" id="PS51184"/>
    </source>
</evidence>
<evidence type="ECO:0000256" key="1">
    <source>
        <dbReference type="ARBA" id="ARBA00001954"/>
    </source>
</evidence>
<dbReference type="InterPro" id="IPR003347">
    <property type="entry name" value="JmjC_dom"/>
</dbReference>
<comment type="caution">
    <text evidence="5">The sequence shown here is derived from an EMBL/GenBank/DDBJ whole genome shotgun (WGS) entry which is preliminary data.</text>
</comment>
<feature type="domain" description="JmjC" evidence="4">
    <location>
        <begin position="66"/>
        <end position="201"/>
    </location>
</feature>
<comment type="cofactor">
    <cofactor evidence="1">
        <name>Fe(2+)</name>
        <dbReference type="ChEBI" id="CHEBI:29033"/>
    </cofactor>
</comment>
<dbReference type="Gene3D" id="2.60.120.650">
    <property type="entry name" value="Cupin"/>
    <property type="match status" value="1"/>
</dbReference>
<dbReference type="PANTHER" id="PTHR13096:SF8">
    <property type="entry name" value="RIBOSOMAL OXYGENASE 1"/>
    <property type="match status" value="1"/>
</dbReference>
<reference evidence="5" key="2">
    <citation type="submission" date="2020-09" db="EMBL/GenBank/DDBJ databases">
        <authorList>
            <person name="Sun Q."/>
            <person name="Zhou Y."/>
        </authorList>
    </citation>
    <scope>NUCLEOTIDE SEQUENCE</scope>
    <source>
        <strain evidence="5">CGMCC 4.7110</strain>
    </source>
</reference>
<dbReference type="AlphaFoldDB" id="A0A917UFF3"/>
<dbReference type="GO" id="GO:0046872">
    <property type="term" value="F:metal ion binding"/>
    <property type="evidence" value="ECO:0007669"/>
    <property type="project" value="UniProtKB-KW"/>
</dbReference>
<keyword evidence="6" id="KW-1185">Reference proteome</keyword>
<keyword evidence="3" id="KW-0408">Iron</keyword>
<keyword evidence="2" id="KW-0479">Metal-binding</keyword>
<dbReference type="InterPro" id="IPR039994">
    <property type="entry name" value="NO66-like"/>
</dbReference>
<organism evidence="5 6">
    <name type="scientific">Streptomyces fuscichromogenes</name>
    <dbReference type="NCBI Taxonomy" id="1324013"/>
    <lineage>
        <taxon>Bacteria</taxon>
        <taxon>Bacillati</taxon>
        <taxon>Actinomycetota</taxon>
        <taxon>Actinomycetes</taxon>
        <taxon>Kitasatosporales</taxon>
        <taxon>Streptomycetaceae</taxon>
        <taxon>Streptomyces</taxon>
    </lineage>
</organism>
<dbReference type="Proteomes" id="UP000653411">
    <property type="component" value="Unassembled WGS sequence"/>
</dbReference>
<gene>
    <name evidence="5" type="ORF">GCM10011578_005600</name>
</gene>
<dbReference type="EMBL" id="BMML01000001">
    <property type="protein sequence ID" value="GGM88904.1"/>
    <property type="molecule type" value="Genomic_DNA"/>
</dbReference>
<accession>A0A917UFF3</accession>
<sequence length="269" mass="29057">MSLDDIDAALAGGTLRSPHVEMVRAGKDMALKEYTEAGEVGSKPVVGFADSTAILALLQKGATLLLRNTEQWHRPTAELVARLADEVGRRVEAFFFVTPPGGQGLAVHRDDADVLLLQVAGSKRWTVRSGPPDHHWQAGEVSGDAGPVLLNATVTKGQVLYIPRGYAHSAVGDQGLSAHLSLTVREIGGLHLTRAIPRLLCEGVRLPARPLEESGLLESASRLLEAARERLATLEPCDLVRYARVMQRDQKLNNTEPASVARFAEQLTE</sequence>
<proteinExistence type="predicted"/>
<name>A0A917UFF3_9ACTN</name>
<dbReference type="SUPFAM" id="SSF51197">
    <property type="entry name" value="Clavaminate synthase-like"/>
    <property type="match status" value="1"/>
</dbReference>
<reference evidence="5" key="1">
    <citation type="journal article" date="2014" name="Int. J. Syst. Evol. Microbiol.">
        <title>Complete genome sequence of Corynebacterium casei LMG S-19264T (=DSM 44701T), isolated from a smear-ripened cheese.</title>
        <authorList>
            <consortium name="US DOE Joint Genome Institute (JGI-PGF)"/>
            <person name="Walter F."/>
            <person name="Albersmeier A."/>
            <person name="Kalinowski J."/>
            <person name="Ruckert C."/>
        </authorList>
    </citation>
    <scope>NUCLEOTIDE SEQUENCE</scope>
    <source>
        <strain evidence="5">CGMCC 4.7110</strain>
    </source>
</reference>
<evidence type="ECO:0000256" key="3">
    <source>
        <dbReference type="ARBA" id="ARBA00023004"/>
    </source>
</evidence>
<evidence type="ECO:0000256" key="2">
    <source>
        <dbReference type="ARBA" id="ARBA00022723"/>
    </source>
</evidence>